<feature type="compositionally biased region" description="Low complexity" evidence="6">
    <location>
        <begin position="161"/>
        <end position="196"/>
    </location>
</feature>
<dbReference type="PANTHER" id="PTHR48068:SF4">
    <property type="entry name" value="TATA-BOX BINDING PROTEIN ASSOCIATED FACTOR 9"/>
    <property type="match status" value="1"/>
</dbReference>
<dbReference type="InterPro" id="IPR051431">
    <property type="entry name" value="TFIID_subunit_9"/>
</dbReference>
<dbReference type="Pfam" id="PF02291">
    <property type="entry name" value="TFIID-31kDa"/>
    <property type="match status" value="1"/>
</dbReference>
<name>A0A2P6TCL6_CHLSO</name>
<dbReference type="GO" id="GO:0000124">
    <property type="term" value="C:SAGA complex"/>
    <property type="evidence" value="ECO:0007669"/>
    <property type="project" value="TreeGrafter"/>
</dbReference>
<feature type="region of interest" description="Disordered" evidence="6">
    <location>
        <begin position="115"/>
        <end position="204"/>
    </location>
</feature>
<sequence length="204" mass="21708">MIVDLLKTLGIKQYDPRVVDCLLDLTYKAASDILSDAEAINLAAGGNGTSLTPQDIALAAAQHARLQPQPPSMRELHALARRINAQPLLGPSDKQHGIKLPPVADCLLSQNFQVQPRQRPQAPPAAQQKQQQQQQAPRQHYAVKQQPGKIGLAIPQQGWQPPADAAGAAAEPFAPPAHGQQQQQQVGAAGAAGADGMDVEFEDI</sequence>
<evidence type="ECO:0000256" key="5">
    <source>
        <dbReference type="ARBA" id="ARBA00023242"/>
    </source>
</evidence>
<evidence type="ECO:0000256" key="1">
    <source>
        <dbReference type="ARBA" id="ARBA00004123"/>
    </source>
</evidence>
<dbReference type="GO" id="GO:0005669">
    <property type="term" value="C:transcription factor TFIID complex"/>
    <property type="evidence" value="ECO:0007669"/>
    <property type="project" value="TreeGrafter"/>
</dbReference>
<evidence type="ECO:0000256" key="2">
    <source>
        <dbReference type="ARBA" id="ARBA00007646"/>
    </source>
</evidence>
<comment type="caution">
    <text evidence="7">The sequence shown here is derived from an EMBL/GenBank/DDBJ whole genome shotgun (WGS) entry which is preliminary data.</text>
</comment>
<dbReference type="STRING" id="3076.A0A2P6TCL6"/>
<organism evidence="7 8">
    <name type="scientific">Chlorella sorokiniana</name>
    <name type="common">Freshwater green alga</name>
    <dbReference type="NCBI Taxonomy" id="3076"/>
    <lineage>
        <taxon>Eukaryota</taxon>
        <taxon>Viridiplantae</taxon>
        <taxon>Chlorophyta</taxon>
        <taxon>core chlorophytes</taxon>
        <taxon>Trebouxiophyceae</taxon>
        <taxon>Chlorellales</taxon>
        <taxon>Chlorellaceae</taxon>
        <taxon>Chlorella clade</taxon>
        <taxon>Chlorella</taxon>
    </lineage>
</organism>
<comment type="similarity">
    <text evidence="2">Belongs to the TAF9 family.</text>
</comment>
<dbReference type="SUPFAM" id="SSF47113">
    <property type="entry name" value="Histone-fold"/>
    <property type="match status" value="1"/>
</dbReference>
<evidence type="ECO:0000313" key="8">
    <source>
        <dbReference type="Proteomes" id="UP000239899"/>
    </source>
</evidence>
<dbReference type="GO" id="GO:0016251">
    <property type="term" value="F:RNA polymerase II general transcription initiation factor activity"/>
    <property type="evidence" value="ECO:0007669"/>
    <property type="project" value="TreeGrafter"/>
</dbReference>
<dbReference type="Proteomes" id="UP000239899">
    <property type="component" value="Unassembled WGS sequence"/>
</dbReference>
<dbReference type="OrthoDB" id="341924at2759"/>
<feature type="compositionally biased region" description="Low complexity" evidence="6">
    <location>
        <begin position="115"/>
        <end position="139"/>
    </location>
</feature>
<keyword evidence="4" id="KW-0804">Transcription</keyword>
<reference evidence="7 8" key="1">
    <citation type="journal article" date="2018" name="Plant J.">
        <title>Genome sequences of Chlorella sorokiniana UTEX 1602 and Micractinium conductrix SAG 241.80: implications to maltose excretion by a green alga.</title>
        <authorList>
            <person name="Arriola M.B."/>
            <person name="Velmurugan N."/>
            <person name="Zhang Y."/>
            <person name="Plunkett M.H."/>
            <person name="Hondzo H."/>
            <person name="Barney B.M."/>
        </authorList>
    </citation>
    <scope>NUCLEOTIDE SEQUENCE [LARGE SCALE GENOMIC DNA]</scope>
    <source>
        <strain evidence="8">UTEX 1602</strain>
    </source>
</reference>
<dbReference type="InterPro" id="IPR009072">
    <property type="entry name" value="Histone-fold"/>
</dbReference>
<gene>
    <name evidence="7" type="ORF">C2E21_9070</name>
</gene>
<keyword evidence="5" id="KW-0539">Nucleus</keyword>
<protein>
    <submittedName>
        <fullName evidence="7">Transcription initiation factor TFIID subunit 9</fullName>
    </submittedName>
</protein>
<keyword evidence="3" id="KW-0805">Transcription regulation</keyword>
<evidence type="ECO:0000256" key="4">
    <source>
        <dbReference type="ARBA" id="ARBA00023163"/>
    </source>
</evidence>
<dbReference type="GO" id="GO:0046982">
    <property type="term" value="F:protein heterodimerization activity"/>
    <property type="evidence" value="ECO:0007669"/>
    <property type="project" value="InterPro"/>
</dbReference>
<dbReference type="GO" id="GO:0051123">
    <property type="term" value="P:RNA polymerase II preinitiation complex assembly"/>
    <property type="evidence" value="ECO:0007669"/>
    <property type="project" value="TreeGrafter"/>
</dbReference>
<dbReference type="Gene3D" id="1.10.20.10">
    <property type="entry name" value="Histone, subunit A"/>
    <property type="match status" value="1"/>
</dbReference>
<dbReference type="EMBL" id="LHPG02000024">
    <property type="protein sequence ID" value="PRW20377.1"/>
    <property type="molecule type" value="Genomic_DNA"/>
</dbReference>
<comment type="subcellular location">
    <subcellularLocation>
        <location evidence="1">Nucleus</location>
    </subcellularLocation>
</comment>
<dbReference type="AlphaFoldDB" id="A0A2P6TCL6"/>
<dbReference type="InterPro" id="IPR003162">
    <property type="entry name" value="TFIID-31"/>
</dbReference>
<proteinExistence type="inferred from homology"/>
<dbReference type="PANTHER" id="PTHR48068">
    <property type="entry name" value="TAF9 RNA POLYMERASE II, TATA BOX-BINDING PROTEIN (TBP)-ASSOCIATED FACTOR"/>
    <property type="match status" value="1"/>
</dbReference>
<evidence type="ECO:0000256" key="6">
    <source>
        <dbReference type="SAM" id="MobiDB-lite"/>
    </source>
</evidence>
<evidence type="ECO:0000256" key="3">
    <source>
        <dbReference type="ARBA" id="ARBA00023015"/>
    </source>
</evidence>
<dbReference type="GO" id="GO:0003713">
    <property type="term" value="F:transcription coactivator activity"/>
    <property type="evidence" value="ECO:0007669"/>
    <property type="project" value="TreeGrafter"/>
</dbReference>
<accession>A0A2P6TCL6</accession>
<keyword evidence="8" id="KW-1185">Reference proteome</keyword>
<evidence type="ECO:0000313" key="7">
    <source>
        <dbReference type="EMBL" id="PRW20377.1"/>
    </source>
</evidence>
<dbReference type="GO" id="GO:0003743">
    <property type="term" value="F:translation initiation factor activity"/>
    <property type="evidence" value="ECO:0007669"/>
    <property type="project" value="UniProtKB-KW"/>
</dbReference>
<dbReference type="CDD" id="cd07979">
    <property type="entry name" value="HFD_TAF9"/>
    <property type="match status" value="1"/>
</dbReference>